<dbReference type="GO" id="GO:0043410">
    <property type="term" value="P:positive regulation of MAPK cascade"/>
    <property type="evidence" value="ECO:0007669"/>
    <property type="project" value="TreeGrafter"/>
</dbReference>
<accession>A0AAV7WGX6</accession>
<dbReference type="GO" id="GO:0007169">
    <property type="term" value="P:cell surface receptor protein tyrosine kinase signaling pathway"/>
    <property type="evidence" value="ECO:0007669"/>
    <property type="project" value="TreeGrafter"/>
</dbReference>
<name>A0AAV7WGX6_PLEWA</name>
<dbReference type="GO" id="GO:0007265">
    <property type="term" value="P:Ras protein signal transduction"/>
    <property type="evidence" value="ECO:0007669"/>
    <property type="project" value="TreeGrafter"/>
</dbReference>
<dbReference type="GO" id="GO:0005737">
    <property type="term" value="C:cytoplasm"/>
    <property type="evidence" value="ECO:0007669"/>
    <property type="project" value="TreeGrafter"/>
</dbReference>
<proteinExistence type="predicted"/>
<dbReference type="EMBL" id="JANPWB010000002">
    <property type="protein sequence ID" value="KAJ1212241.1"/>
    <property type="molecule type" value="Genomic_DNA"/>
</dbReference>
<dbReference type="AlphaFoldDB" id="A0AAV7WGX6"/>
<dbReference type="InterPro" id="IPR011993">
    <property type="entry name" value="PH-like_dom_sf"/>
</dbReference>
<keyword evidence="3" id="KW-1185">Reference proteome</keyword>
<sequence length="207" mass="22781">MDRPNTKRLDRKIVRLAECISILPLPTETCPKNNMAAFYVETNDRSYVFATDKQESSEWITKLCEIAFPNIPNDLNKAKMPESEGGETDVNVMQMAVNSIYFSREEGLWKFPILALPLQGHQHQHSAVPHKDSPKGPAWTLPRTPQGLSPGLPVTTSKNPAWTLPKTPYGLSPGPRMDSPQAPTGTLTRTAQGLSPGLPITTPKDPA</sequence>
<evidence type="ECO:0000313" key="2">
    <source>
        <dbReference type="EMBL" id="KAJ1212241.1"/>
    </source>
</evidence>
<comment type="caution">
    <text evidence="2">The sequence shown here is derived from an EMBL/GenBank/DDBJ whole genome shotgun (WGS) entry which is preliminary data.</text>
</comment>
<reference evidence="2" key="1">
    <citation type="journal article" date="2022" name="bioRxiv">
        <title>Sequencing and chromosome-scale assembly of the giantPleurodeles waltlgenome.</title>
        <authorList>
            <person name="Brown T."/>
            <person name="Elewa A."/>
            <person name="Iarovenko S."/>
            <person name="Subramanian E."/>
            <person name="Araus A.J."/>
            <person name="Petzold A."/>
            <person name="Susuki M."/>
            <person name="Suzuki K.-i.T."/>
            <person name="Hayashi T."/>
            <person name="Toyoda A."/>
            <person name="Oliveira C."/>
            <person name="Osipova E."/>
            <person name="Leigh N.D."/>
            <person name="Simon A."/>
            <person name="Yun M.H."/>
        </authorList>
    </citation>
    <scope>NUCLEOTIDE SEQUENCE</scope>
    <source>
        <strain evidence="2">20211129_DDA</strain>
        <tissue evidence="2">Liver</tissue>
    </source>
</reference>
<evidence type="ECO:0008006" key="4">
    <source>
        <dbReference type="Google" id="ProtNLM"/>
    </source>
</evidence>
<protein>
    <recommendedName>
        <fullName evidence="4">PH domain-containing protein</fullName>
    </recommendedName>
</protein>
<evidence type="ECO:0000313" key="3">
    <source>
        <dbReference type="Proteomes" id="UP001066276"/>
    </source>
</evidence>
<gene>
    <name evidence="2" type="ORF">NDU88_007548</name>
</gene>
<dbReference type="PANTHER" id="PTHR21258">
    <property type="entry name" value="DOCKING PROTEIN RELATED"/>
    <property type="match status" value="1"/>
</dbReference>
<evidence type="ECO:0000256" key="1">
    <source>
        <dbReference type="SAM" id="MobiDB-lite"/>
    </source>
</evidence>
<dbReference type="InterPro" id="IPR050996">
    <property type="entry name" value="Docking_Protein_DOK"/>
</dbReference>
<feature type="compositionally biased region" description="Polar residues" evidence="1">
    <location>
        <begin position="181"/>
        <end position="193"/>
    </location>
</feature>
<dbReference type="PANTHER" id="PTHR21258:SF46">
    <property type="entry name" value="DOCKING PROTEIN 1"/>
    <property type="match status" value="1"/>
</dbReference>
<organism evidence="2 3">
    <name type="scientific">Pleurodeles waltl</name>
    <name type="common">Iberian ribbed newt</name>
    <dbReference type="NCBI Taxonomy" id="8319"/>
    <lineage>
        <taxon>Eukaryota</taxon>
        <taxon>Metazoa</taxon>
        <taxon>Chordata</taxon>
        <taxon>Craniata</taxon>
        <taxon>Vertebrata</taxon>
        <taxon>Euteleostomi</taxon>
        <taxon>Amphibia</taxon>
        <taxon>Batrachia</taxon>
        <taxon>Caudata</taxon>
        <taxon>Salamandroidea</taxon>
        <taxon>Salamandridae</taxon>
        <taxon>Pleurodelinae</taxon>
        <taxon>Pleurodeles</taxon>
    </lineage>
</organism>
<feature type="region of interest" description="Disordered" evidence="1">
    <location>
        <begin position="124"/>
        <end position="207"/>
    </location>
</feature>
<dbReference type="Proteomes" id="UP001066276">
    <property type="component" value="Chromosome 1_2"/>
</dbReference>
<dbReference type="Gene3D" id="2.30.29.30">
    <property type="entry name" value="Pleckstrin-homology domain (PH domain)/Phosphotyrosine-binding domain (PTB)"/>
    <property type="match status" value="1"/>
</dbReference>